<dbReference type="Proteomes" id="UP000001299">
    <property type="component" value="Chromosome 1"/>
</dbReference>
<dbReference type="eggNOG" id="COG1653">
    <property type="taxonomic scope" value="Bacteria"/>
</dbReference>
<accession>E0RXE8</accession>
<sequence>MKKNFLQKVLATTLTGAMVAGTIVGCGDTAADTTTTDTQQTEAAQTTETTTEAPAAETATESDVVAGIDGWTPFDNEVTLRVAVYDRGDAGNGCSDVENNYWTKWVQENFGDKYNIKVEYVGITRSDVMTDYSMLASTNTLPTLCMEYDYDKLATWAADGYLQPIDIEQFKTIAPTYWGNMEANGLTGYTKFGDEDYMVLGMRPYGNTNYTFVTWYRKDWLKDAGFDKYPATATELLDAYAKMTANGHENLLSGSKVAGAGADQNYSFRDYPQDEKTWCTTGDYQIPALSTEAQKRLLKWNNKLYNEGYINPEYYLRASSDVEADFINGKAFSWSGYVSSNMQVLQSFYEANPDAELGVVVCDGKFTQDSTWGSSNAFRPNNIFGAMIAFANNATEDEVKAGEMYLEWMAQDENLFTMQWGLEGVNFNYDENGNPVAVGDQTGLEEQQGHNNNVDYWMVVTASKSFGDIEKDIAAINPQGLPQDFYDDLLANYKGQLALYEAGYANVDCLFGGSLESVTENGTALKEEVYPEYRDQLVMCAPEEFDALYDELSQKYLDAGYQDVIDERQEMFDAGNTTKLQ</sequence>
<dbReference type="Gene3D" id="3.40.190.10">
    <property type="entry name" value="Periplasmic binding protein-like II"/>
    <property type="match status" value="2"/>
</dbReference>
<dbReference type="KEGG" id="bpb:bpr_I0237"/>
<evidence type="ECO:0000256" key="2">
    <source>
        <dbReference type="SAM" id="SignalP"/>
    </source>
</evidence>
<feature type="region of interest" description="Disordered" evidence="1">
    <location>
        <begin position="33"/>
        <end position="62"/>
    </location>
</feature>
<proteinExistence type="predicted"/>
<dbReference type="AlphaFoldDB" id="E0RXE8"/>
<name>E0RXE8_BUTPB</name>
<feature type="compositionally biased region" description="Low complexity" evidence="1">
    <location>
        <begin position="33"/>
        <end position="61"/>
    </location>
</feature>
<dbReference type="InterPro" id="IPR050490">
    <property type="entry name" value="Bact_solute-bd_prot1"/>
</dbReference>
<dbReference type="RefSeq" id="WP_013279643.1">
    <property type="nucleotide sequence ID" value="NC_014387.1"/>
</dbReference>
<keyword evidence="2" id="KW-0732">Signal</keyword>
<gene>
    <name evidence="3" type="ordered locus">bpr_I0237</name>
</gene>
<evidence type="ECO:0000313" key="4">
    <source>
        <dbReference type="Proteomes" id="UP000001299"/>
    </source>
</evidence>
<evidence type="ECO:0000256" key="1">
    <source>
        <dbReference type="SAM" id="MobiDB-lite"/>
    </source>
</evidence>
<dbReference type="Pfam" id="PF01547">
    <property type="entry name" value="SBP_bac_1"/>
    <property type="match status" value="1"/>
</dbReference>
<dbReference type="PANTHER" id="PTHR43649">
    <property type="entry name" value="ARABINOSE-BINDING PROTEIN-RELATED"/>
    <property type="match status" value="1"/>
</dbReference>
<keyword evidence="4" id="KW-1185">Reference proteome</keyword>
<feature type="signal peptide" evidence="2">
    <location>
        <begin position="1"/>
        <end position="20"/>
    </location>
</feature>
<evidence type="ECO:0000313" key="3">
    <source>
        <dbReference type="EMBL" id="ADL32986.1"/>
    </source>
</evidence>
<organism evidence="3 4">
    <name type="scientific">Butyrivibrio proteoclasticus (strain ATCC 51982 / DSM 14932 / B316)</name>
    <name type="common">Clostridium proteoclasticum</name>
    <dbReference type="NCBI Taxonomy" id="515622"/>
    <lineage>
        <taxon>Bacteria</taxon>
        <taxon>Bacillati</taxon>
        <taxon>Bacillota</taxon>
        <taxon>Clostridia</taxon>
        <taxon>Lachnospirales</taxon>
        <taxon>Lachnospiraceae</taxon>
        <taxon>Butyrivibrio</taxon>
    </lineage>
</organism>
<feature type="chain" id="PRO_5039119295" evidence="2">
    <location>
        <begin position="21"/>
        <end position="581"/>
    </location>
</feature>
<dbReference type="PROSITE" id="PS51257">
    <property type="entry name" value="PROKAR_LIPOPROTEIN"/>
    <property type="match status" value="1"/>
</dbReference>
<dbReference type="SUPFAM" id="SSF53850">
    <property type="entry name" value="Periplasmic binding protein-like II"/>
    <property type="match status" value="1"/>
</dbReference>
<dbReference type="InterPro" id="IPR006059">
    <property type="entry name" value="SBP"/>
</dbReference>
<dbReference type="EMBL" id="CP001810">
    <property type="protein sequence ID" value="ADL32986.1"/>
    <property type="molecule type" value="Genomic_DNA"/>
</dbReference>
<protein>
    <submittedName>
        <fullName evidence="3">Sugar ABC transporter substrate-binding protein</fullName>
    </submittedName>
</protein>
<dbReference type="HOGENOM" id="CLU_021021_3_0_9"/>
<reference evidence="3 4" key="1">
    <citation type="journal article" date="2010" name="PLoS ONE">
        <title>The glycobiome of the rumen bacterium Butyrivibrio proteoclasticus B316(T) highlights adaptation to a polysaccharide-rich environment.</title>
        <authorList>
            <person name="Kelly W.J."/>
            <person name="Leahy S.C."/>
            <person name="Altermann E."/>
            <person name="Yeoman C.J."/>
            <person name="Dunne J.C."/>
            <person name="Kong Z."/>
            <person name="Pacheco D.M."/>
            <person name="Li D."/>
            <person name="Noel S.J."/>
            <person name="Moon C.D."/>
            <person name="Cookson A.L."/>
            <person name="Attwood G.T."/>
        </authorList>
    </citation>
    <scope>NUCLEOTIDE SEQUENCE [LARGE SCALE GENOMIC DNA]</scope>
    <source>
        <strain evidence="4">ATCC 51982 / DSM 14932 / B316</strain>
    </source>
</reference>
<dbReference type="STRING" id="515622.bpr_I0237"/>